<reference evidence="2" key="2">
    <citation type="submission" date="2023-04" db="EMBL/GenBank/DDBJ databases">
        <authorList>
            <person name="Bu L."/>
            <person name="Lu L."/>
            <person name="Laidemitt M.R."/>
            <person name="Zhang S.M."/>
            <person name="Mutuku M."/>
            <person name="Mkoji G."/>
            <person name="Steinauer M."/>
            <person name="Loker E.S."/>
        </authorList>
    </citation>
    <scope>NUCLEOTIDE SEQUENCE</scope>
    <source>
        <strain evidence="2">KasaAsao</strain>
        <tissue evidence="2">Whole Snail</tissue>
    </source>
</reference>
<keyword evidence="3" id="KW-1185">Reference proteome</keyword>
<accession>A0AAD8FIK9</accession>
<gene>
    <name evidence="2" type="ORF">Bpfe_005294</name>
</gene>
<comment type="caution">
    <text evidence="2">The sequence shown here is derived from an EMBL/GenBank/DDBJ whole genome shotgun (WGS) entry which is preliminary data.</text>
</comment>
<evidence type="ECO:0000313" key="2">
    <source>
        <dbReference type="EMBL" id="KAK0065268.1"/>
    </source>
</evidence>
<evidence type="ECO:0000259" key="1">
    <source>
        <dbReference type="Pfam" id="PF13843"/>
    </source>
</evidence>
<dbReference type="InterPro" id="IPR029526">
    <property type="entry name" value="PGBD"/>
</dbReference>
<protein>
    <submittedName>
        <fullName evidence="2">PiggyBac transposable element-derived protein 3</fullName>
    </submittedName>
</protein>
<dbReference type="Proteomes" id="UP001233172">
    <property type="component" value="Unassembled WGS sequence"/>
</dbReference>
<dbReference type="PANTHER" id="PTHR46599:SF3">
    <property type="entry name" value="PIGGYBAC TRANSPOSABLE ELEMENT-DERIVED PROTEIN 4"/>
    <property type="match status" value="1"/>
</dbReference>
<dbReference type="AlphaFoldDB" id="A0AAD8FIK9"/>
<dbReference type="EMBL" id="JASAOG010000014">
    <property type="protein sequence ID" value="KAK0065268.1"/>
    <property type="molecule type" value="Genomic_DNA"/>
</dbReference>
<proteinExistence type="predicted"/>
<organism evidence="2 3">
    <name type="scientific">Biomphalaria pfeifferi</name>
    <name type="common">Bloodfluke planorb</name>
    <name type="synonym">Freshwater snail</name>
    <dbReference type="NCBI Taxonomy" id="112525"/>
    <lineage>
        <taxon>Eukaryota</taxon>
        <taxon>Metazoa</taxon>
        <taxon>Spiralia</taxon>
        <taxon>Lophotrochozoa</taxon>
        <taxon>Mollusca</taxon>
        <taxon>Gastropoda</taxon>
        <taxon>Heterobranchia</taxon>
        <taxon>Euthyneura</taxon>
        <taxon>Panpulmonata</taxon>
        <taxon>Hygrophila</taxon>
        <taxon>Lymnaeoidea</taxon>
        <taxon>Planorbidae</taxon>
        <taxon>Biomphalaria</taxon>
    </lineage>
</organism>
<name>A0AAD8FIK9_BIOPF</name>
<reference evidence="2" key="1">
    <citation type="journal article" date="2023" name="PLoS Negl. Trop. Dis.">
        <title>A genome sequence for Biomphalaria pfeifferi, the major vector snail for the human-infecting parasite Schistosoma mansoni.</title>
        <authorList>
            <person name="Bu L."/>
            <person name="Lu L."/>
            <person name="Laidemitt M.R."/>
            <person name="Zhang S.M."/>
            <person name="Mutuku M."/>
            <person name="Mkoji G."/>
            <person name="Steinauer M."/>
            <person name="Loker E.S."/>
        </authorList>
    </citation>
    <scope>NUCLEOTIDE SEQUENCE</scope>
    <source>
        <strain evidence="2">KasaAsao</strain>
    </source>
</reference>
<dbReference type="PANTHER" id="PTHR46599">
    <property type="entry name" value="PIGGYBAC TRANSPOSABLE ELEMENT-DERIVED PROTEIN 4"/>
    <property type="match status" value="1"/>
</dbReference>
<feature type="domain" description="PiggyBac transposable element-derived protein" evidence="1">
    <location>
        <begin position="1"/>
        <end position="51"/>
    </location>
</feature>
<evidence type="ECO:0000313" key="3">
    <source>
        <dbReference type="Proteomes" id="UP001233172"/>
    </source>
</evidence>
<sequence>MVRNKGKYAFRQYIRDKPTKWGMKLWILADSLSGYTYDFDIYLGKQDNGPFGLAYGGGDEVKGDMRWIRDGQLLTVQWRDNKTISLMSTIHDANDSVTAKRRTKTNVIHTYIKQCYS</sequence>
<dbReference type="Pfam" id="PF13843">
    <property type="entry name" value="DDE_Tnp_1_7"/>
    <property type="match status" value="1"/>
</dbReference>